<feature type="signal peptide" evidence="1">
    <location>
        <begin position="1"/>
        <end position="20"/>
    </location>
</feature>
<protein>
    <recommendedName>
        <fullName evidence="4">PQQ-like domain-containing protein</fullName>
    </recommendedName>
</protein>
<dbReference type="PROSITE" id="PS51257">
    <property type="entry name" value="PROKAR_LIPOPROTEIN"/>
    <property type="match status" value="1"/>
</dbReference>
<feature type="chain" id="PRO_5038504113" description="PQQ-like domain-containing protein" evidence="1">
    <location>
        <begin position="21"/>
        <end position="420"/>
    </location>
</feature>
<proteinExistence type="predicted"/>
<evidence type="ECO:0000256" key="1">
    <source>
        <dbReference type="SAM" id="SignalP"/>
    </source>
</evidence>
<reference evidence="2 3" key="1">
    <citation type="submission" date="2019-12" db="EMBL/GenBank/DDBJ databases">
        <authorList>
            <person name="Kun Z."/>
        </authorList>
    </citation>
    <scope>NUCLEOTIDE SEQUENCE [LARGE SCALE GENOMIC DNA]</scope>
    <source>
        <strain evidence="2 3">YIM 123512</strain>
    </source>
</reference>
<dbReference type="InterPro" id="IPR047697">
    <property type="entry name" value="AztD-like"/>
</dbReference>
<evidence type="ECO:0000313" key="2">
    <source>
        <dbReference type="EMBL" id="MXG91650.1"/>
    </source>
</evidence>
<keyword evidence="3" id="KW-1185">Reference proteome</keyword>
<dbReference type="SUPFAM" id="SSF50969">
    <property type="entry name" value="YVTN repeat-like/Quinoprotein amine dehydrogenase"/>
    <property type="match status" value="1"/>
</dbReference>
<keyword evidence="1" id="KW-0732">Signal</keyword>
<dbReference type="EMBL" id="WUEK01000014">
    <property type="protein sequence ID" value="MXG91650.1"/>
    <property type="molecule type" value="Genomic_DNA"/>
</dbReference>
<dbReference type="NCBIfam" id="NF038015">
    <property type="entry name" value="AztD"/>
    <property type="match status" value="1"/>
</dbReference>
<dbReference type="Proteomes" id="UP000473325">
    <property type="component" value="Unassembled WGS sequence"/>
</dbReference>
<organism evidence="2 3">
    <name type="scientific">Nocardioides flavescens</name>
    <dbReference type="NCBI Taxonomy" id="2691959"/>
    <lineage>
        <taxon>Bacteria</taxon>
        <taxon>Bacillati</taxon>
        <taxon>Actinomycetota</taxon>
        <taxon>Actinomycetes</taxon>
        <taxon>Propionibacteriales</taxon>
        <taxon>Nocardioidaceae</taxon>
        <taxon>Nocardioides</taxon>
    </lineage>
</organism>
<gene>
    <name evidence="2" type="ORF">GRQ65_19070</name>
</gene>
<dbReference type="InterPro" id="IPR011044">
    <property type="entry name" value="Quino_amine_DH_bsu"/>
</dbReference>
<sequence length="420" mass="44444">MKLRRTRLPVLLALSISWLAAGCGSDSSQPAAEPGTDPSAEVTVPTVTSVDDAVARLAVTYDGGVLVVGADDGEVLADLPAEGYLRVSPAGDDRHVFLASPGSFRAVDLGVWTIDHGDHAHHYADDPELTDFTVAAEEPGHVVPHDGTTTLFDDATGEMTALPTFQLGELDRGEPDLETLRAEHAHHGVAVRLEDGWVHTVGTTEERTGVQRLDEDGAVVASSEECPGVHGETFATRGEEEITVFGCEDGVLLVDDAGVTKVSAPDDYARIGNLAGAEDSAYVLGDYKVDEDAELERPTRVSLVDTRDGSLRLVELGTSYTFRSLGRTPEGDGLVLGTDGALHLVDAERGKVASSLPVVAAWEEPLDWQEPRPALEVVGDRAFVTEPATRTLHVVDLTSMSVVASHELPQVPDELAGVAG</sequence>
<accession>A0A6L7EXS0</accession>
<dbReference type="RefSeq" id="WP_160879589.1">
    <property type="nucleotide sequence ID" value="NZ_WUEK01000014.1"/>
</dbReference>
<comment type="caution">
    <text evidence="2">The sequence shown here is derived from an EMBL/GenBank/DDBJ whole genome shotgun (WGS) entry which is preliminary data.</text>
</comment>
<dbReference type="AlphaFoldDB" id="A0A6L7EXS0"/>
<evidence type="ECO:0000313" key="3">
    <source>
        <dbReference type="Proteomes" id="UP000473325"/>
    </source>
</evidence>
<evidence type="ECO:0008006" key="4">
    <source>
        <dbReference type="Google" id="ProtNLM"/>
    </source>
</evidence>
<name>A0A6L7EXS0_9ACTN</name>